<organism evidence="1 2">
    <name type="scientific">Desulfofundulus salinus</name>
    <dbReference type="NCBI Taxonomy" id="2419843"/>
    <lineage>
        <taxon>Bacteria</taxon>
        <taxon>Bacillati</taxon>
        <taxon>Bacillota</taxon>
        <taxon>Clostridia</taxon>
        <taxon>Eubacteriales</taxon>
        <taxon>Peptococcaceae</taxon>
        <taxon>Desulfofundulus</taxon>
    </lineage>
</organism>
<dbReference type="NCBIfam" id="TIGR02122">
    <property type="entry name" value="TRAP_TAXI"/>
    <property type="match status" value="1"/>
</dbReference>
<dbReference type="Proteomes" id="UP000271256">
    <property type="component" value="Unassembled WGS sequence"/>
</dbReference>
<dbReference type="OrthoDB" id="9776669at2"/>
<dbReference type="Gene3D" id="3.40.190.10">
    <property type="entry name" value="Periplasmic binding protein-like II"/>
    <property type="match status" value="2"/>
</dbReference>
<proteinExistence type="predicted"/>
<dbReference type="Pfam" id="PF16868">
    <property type="entry name" value="NMT1_3"/>
    <property type="match status" value="1"/>
</dbReference>
<dbReference type="PANTHER" id="PTHR42941">
    <property type="entry name" value="SLL1037 PROTEIN"/>
    <property type="match status" value="1"/>
</dbReference>
<dbReference type="EMBL" id="RBWE01000001">
    <property type="protein sequence ID" value="RKO68033.1"/>
    <property type="molecule type" value="Genomic_DNA"/>
</dbReference>
<evidence type="ECO:0000313" key="1">
    <source>
        <dbReference type="EMBL" id="RKO68033.1"/>
    </source>
</evidence>
<protein>
    <submittedName>
        <fullName evidence="1">TAXI family TRAP transporter solute-binding subunit</fullName>
    </submittedName>
</protein>
<name>A0A494WYG5_9FIRM</name>
<sequence length="334" mass="35722">MALISLFLTLALTGCGGGGNGNTSAPKQQFLTVATASPGGTYYPIGVGLANLWSEKLKDKDIRVSAQSSAGSVENVDLLQKGEAQLGIFQGLIGVQAYEGRGRFEGSPYKGLRSIVMLWPNVEHFVLVNSAVKTGSVTDIKGTKFSIGPRASGTEESTLVIMKALGLNPNDISAEHLGYSDTASAIKDGRIQGGSMPAGIPVSAITDLYASRANVTILEFTDEQLQAVNNLYNTWFRFTIPPNTYPGVDKEIKTIAQPNWLGVADTVDEETVYLLTKTIFENLDAVHGIHDSAKNISLDNALKGLPVPLHPGAYRYFKEKGLDIPEKLIPPGVK</sequence>
<dbReference type="SUPFAM" id="SSF53850">
    <property type="entry name" value="Periplasmic binding protein-like II"/>
    <property type="match status" value="1"/>
</dbReference>
<reference evidence="1 2" key="1">
    <citation type="submission" date="2018-10" db="EMBL/GenBank/DDBJ databases">
        <authorList>
            <person name="Grouzdev D.S."/>
            <person name="Krutkina M.S."/>
            <person name="Tourova T.P."/>
            <person name="Nazina T.N."/>
        </authorList>
    </citation>
    <scope>NUCLEOTIDE SEQUENCE [LARGE SCALE GENOMIC DNA]</scope>
    <source>
        <strain evidence="1 2">435</strain>
    </source>
</reference>
<accession>A0A494WYG5</accession>
<dbReference type="CDD" id="cd13520">
    <property type="entry name" value="PBP2_TAXI_TRAP"/>
    <property type="match status" value="1"/>
</dbReference>
<dbReference type="AlphaFoldDB" id="A0A494WYG5"/>
<comment type="caution">
    <text evidence="1">The sequence shown here is derived from an EMBL/GenBank/DDBJ whole genome shotgun (WGS) entry which is preliminary data.</text>
</comment>
<evidence type="ECO:0000313" key="2">
    <source>
        <dbReference type="Proteomes" id="UP000271256"/>
    </source>
</evidence>
<keyword evidence="2" id="KW-1185">Reference proteome</keyword>
<gene>
    <name evidence="1" type="ORF">D7024_01930</name>
</gene>
<dbReference type="PANTHER" id="PTHR42941:SF1">
    <property type="entry name" value="SLL1037 PROTEIN"/>
    <property type="match status" value="1"/>
</dbReference>
<dbReference type="InterPro" id="IPR011852">
    <property type="entry name" value="TRAP_TAXI"/>
</dbReference>